<dbReference type="PANTHER" id="PTHR23407:SF1">
    <property type="entry name" value="5-FORMYLTETRAHYDROFOLATE CYCLO-LIGASE"/>
    <property type="match status" value="1"/>
</dbReference>
<dbReference type="Gene3D" id="3.40.50.10420">
    <property type="entry name" value="NagB/RpiA/CoA transferase-like"/>
    <property type="match status" value="1"/>
</dbReference>
<dbReference type="SUPFAM" id="SSF100950">
    <property type="entry name" value="NagB/RpiA/CoA transferase-like"/>
    <property type="match status" value="1"/>
</dbReference>
<sequence>MNPTVSSKEALRQTLRQKRQEIPPEQYAARSREITTSLLKTLKPFETILVYSSKPPEVDTRPLIRSLLNEGKNIIVPIIQREDCSLRLSYIRTADVLVPSTFNVPEPIGNEIPADPADIDVALIPLLGFDDAGNRIGYGAGYYDRFLSKHTQFPTVGVAFAVQRCVQIPHEATDQTLDAVVTEAGITIISKTKFGK</sequence>
<evidence type="ECO:0000256" key="3">
    <source>
        <dbReference type="ARBA" id="ARBA00022840"/>
    </source>
</evidence>
<dbReference type="PIRSF" id="PIRSF006806">
    <property type="entry name" value="FTHF_cligase"/>
    <property type="match status" value="1"/>
</dbReference>
<keyword evidence="2" id="KW-0547">Nucleotide-binding</keyword>
<organism evidence="5 6">
    <name type="scientific">Methanogenium organophilum</name>
    <dbReference type="NCBI Taxonomy" id="2199"/>
    <lineage>
        <taxon>Archaea</taxon>
        <taxon>Methanobacteriati</taxon>
        <taxon>Methanobacteriota</taxon>
        <taxon>Stenosarchaea group</taxon>
        <taxon>Methanomicrobia</taxon>
        <taxon>Methanomicrobiales</taxon>
        <taxon>Methanomicrobiaceae</taxon>
        <taxon>Methanogenium</taxon>
    </lineage>
</organism>
<proteinExistence type="inferred from homology"/>
<dbReference type="GO" id="GO:0035999">
    <property type="term" value="P:tetrahydrofolate interconversion"/>
    <property type="evidence" value="ECO:0007669"/>
    <property type="project" value="TreeGrafter"/>
</dbReference>
<keyword evidence="5" id="KW-0436">Ligase</keyword>
<dbReference type="RefSeq" id="WP_268186761.1">
    <property type="nucleotide sequence ID" value="NZ_CP113361.1"/>
</dbReference>
<evidence type="ECO:0000256" key="2">
    <source>
        <dbReference type="ARBA" id="ARBA00022741"/>
    </source>
</evidence>
<evidence type="ECO:0000256" key="1">
    <source>
        <dbReference type="ARBA" id="ARBA00010638"/>
    </source>
</evidence>
<comment type="similarity">
    <text evidence="1">Belongs to the 5-formyltetrahydrofolate cyclo-ligase family.</text>
</comment>
<accession>A0A9X9S4S4</accession>
<dbReference type="NCBIfam" id="TIGR02727">
    <property type="entry name" value="MTHFS_bact"/>
    <property type="match status" value="1"/>
</dbReference>
<evidence type="ECO:0000313" key="6">
    <source>
        <dbReference type="Proteomes" id="UP001163096"/>
    </source>
</evidence>
<dbReference type="EC" id="6.3.3.2" evidence="5"/>
<dbReference type="PANTHER" id="PTHR23407">
    <property type="entry name" value="ATPASE INHIBITOR/5-FORMYLTETRAHYDROFOLATE CYCLO-LIGASE"/>
    <property type="match status" value="1"/>
</dbReference>
<dbReference type="GO" id="GO:0005524">
    <property type="term" value="F:ATP binding"/>
    <property type="evidence" value="ECO:0007669"/>
    <property type="project" value="UniProtKB-KW"/>
</dbReference>
<name>A0A9X9S4S4_METOG</name>
<gene>
    <name evidence="5" type="ORF">OU421_01215</name>
</gene>
<evidence type="ECO:0000313" key="5">
    <source>
        <dbReference type="EMBL" id="WAI01521.1"/>
    </source>
</evidence>
<dbReference type="InterPro" id="IPR037171">
    <property type="entry name" value="NagB/RpiA_transferase-like"/>
</dbReference>
<dbReference type="EMBL" id="CP113361">
    <property type="protein sequence ID" value="WAI01521.1"/>
    <property type="molecule type" value="Genomic_DNA"/>
</dbReference>
<dbReference type="GO" id="GO:0030272">
    <property type="term" value="F:5-formyltetrahydrofolate cyclo-ligase activity"/>
    <property type="evidence" value="ECO:0007669"/>
    <property type="project" value="UniProtKB-EC"/>
</dbReference>
<keyword evidence="6" id="KW-1185">Reference proteome</keyword>
<dbReference type="GeneID" id="76833679"/>
<keyword evidence="3" id="KW-0067">ATP-binding</keyword>
<dbReference type="AlphaFoldDB" id="A0A9X9S4S4"/>
<protein>
    <submittedName>
        <fullName evidence="5">5-formyltetrahydrofolate cyclo-ligase</fullName>
        <ecNumber evidence="5">6.3.3.2</ecNumber>
    </submittedName>
</protein>
<dbReference type="KEGG" id="mou:OU421_01215"/>
<evidence type="ECO:0000256" key="4">
    <source>
        <dbReference type="SAM" id="MobiDB-lite"/>
    </source>
</evidence>
<reference evidence="5" key="1">
    <citation type="submission" date="2022-11" db="EMBL/GenBank/DDBJ databases">
        <title>Complete genome sequence of Methanogenium organophilum DSM 3596.</title>
        <authorList>
            <person name="Chen S.-C."/>
            <person name="Lai S.-J."/>
            <person name="You Y.-T."/>
        </authorList>
    </citation>
    <scope>NUCLEOTIDE SEQUENCE</scope>
    <source>
        <strain evidence="5">DSM 3596</strain>
    </source>
</reference>
<feature type="region of interest" description="Disordered" evidence="4">
    <location>
        <begin position="1"/>
        <end position="22"/>
    </location>
</feature>
<dbReference type="Proteomes" id="UP001163096">
    <property type="component" value="Chromosome"/>
</dbReference>
<dbReference type="InterPro" id="IPR024185">
    <property type="entry name" value="FTHF_cligase-like_sf"/>
</dbReference>
<dbReference type="InterPro" id="IPR002698">
    <property type="entry name" value="FTHF_cligase"/>
</dbReference>
<dbReference type="GO" id="GO:0009396">
    <property type="term" value="P:folic acid-containing compound biosynthetic process"/>
    <property type="evidence" value="ECO:0007669"/>
    <property type="project" value="TreeGrafter"/>
</dbReference>
<dbReference type="Pfam" id="PF01812">
    <property type="entry name" value="5-FTHF_cyc-lig"/>
    <property type="match status" value="1"/>
</dbReference>